<evidence type="ECO:0000256" key="1">
    <source>
        <dbReference type="RuleBase" id="RU341113"/>
    </source>
</evidence>
<dbReference type="GO" id="GO:0046872">
    <property type="term" value="F:metal ion binding"/>
    <property type="evidence" value="ECO:0007669"/>
    <property type="project" value="UniProtKB-UniRule"/>
</dbReference>
<feature type="transmembrane region" description="Helical" evidence="2">
    <location>
        <begin position="21"/>
        <end position="41"/>
    </location>
</feature>
<dbReference type="Gene3D" id="3.20.20.140">
    <property type="entry name" value="Metal-dependent hydrolases"/>
    <property type="match status" value="1"/>
</dbReference>
<dbReference type="GO" id="GO:0070573">
    <property type="term" value="F:metallodipeptidase activity"/>
    <property type="evidence" value="ECO:0007669"/>
    <property type="project" value="InterPro"/>
</dbReference>
<dbReference type="Proteomes" id="UP001233271">
    <property type="component" value="Chromosome 7b"/>
</dbReference>
<accession>A0AA48LAF1</accession>
<dbReference type="KEGG" id="ccac:CcaHIS019_0704070"/>
<gene>
    <name evidence="3" type="ORF">CcaverHIS019_0704070</name>
</gene>
<organism evidence="3 4">
    <name type="scientific">Cutaneotrichosporon cavernicola</name>
    <dbReference type="NCBI Taxonomy" id="279322"/>
    <lineage>
        <taxon>Eukaryota</taxon>
        <taxon>Fungi</taxon>
        <taxon>Dikarya</taxon>
        <taxon>Basidiomycota</taxon>
        <taxon>Agaricomycotina</taxon>
        <taxon>Tremellomycetes</taxon>
        <taxon>Trichosporonales</taxon>
        <taxon>Trichosporonaceae</taxon>
        <taxon>Cutaneotrichosporon</taxon>
    </lineage>
</organism>
<keyword evidence="1" id="KW-0479">Metal-binding</keyword>
<keyword evidence="2" id="KW-0812">Transmembrane</keyword>
<comment type="similarity">
    <text evidence="1">Belongs to the metallo-dependent hydrolases superfamily. Peptidase M19 family.</text>
</comment>
<dbReference type="GeneID" id="85498696"/>
<dbReference type="PANTHER" id="PTHR10443:SF12">
    <property type="entry name" value="DIPEPTIDASE"/>
    <property type="match status" value="1"/>
</dbReference>
<keyword evidence="1" id="KW-0645">Protease</keyword>
<dbReference type="InterPro" id="IPR008257">
    <property type="entry name" value="Pept_M19"/>
</dbReference>
<proteinExistence type="inferred from homology"/>
<keyword evidence="1" id="KW-0862">Zinc</keyword>
<dbReference type="PROSITE" id="PS00869">
    <property type="entry name" value="RENAL_DIPEPTIDASE_1"/>
    <property type="match status" value="1"/>
</dbReference>
<dbReference type="AlphaFoldDB" id="A0AA48LAF1"/>
<sequence length="425" mass="46800">MPENAPLLPSGLSERRRARGYITLLVPVVLVLATLGVLIFGKREPTDPLGLAQSWLDHTPVVDGHIDLPIYVREMYGNDVTKFDLGKKMSGHVDIPRMRAGRLGGFFWSVYTDCHEEIDGPDFLNPSHHVRDTLEQIDLARNLMDRYSGTFEFVTTAQGARDAMARGRIASFMGIEGAHQLGNSLGVLRQYYRLGVRYATLTHSCNNAFADSGGYDKPPNATWGGLSPFGFELVKEMNRLGMLIDLSHVSDNTARQAIKASKAPIMLSHSAARHFNNFSRNVPDDVLEMIGRGKGQTDGVVMVNFFPSFASPDPDSVGVAAIADQIDYIVSKTGHHHVGIGSDFDGIDRVPKGLEDMSKYPYLIAELIRRGWTRYQVAQLAGGNILRVLEGAEGVAARLKRVKGPSMAKYDKRRDLDGGWGGFEL</sequence>
<dbReference type="PANTHER" id="PTHR10443">
    <property type="entry name" value="MICROSOMAL DIPEPTIDASE"/>
    <property type="match status" value="1"/>
</dbReference>
<comment type="cofactor">
    <cofactor evidence="1">
        <name>Zn(2+)</name>
        <dbReference type="ChEBI" id="CHEBI:29105"/>
    </cofactor>
</comment>
<dbReference type="RefSeq" id="XP_060460091.1">
    <property type="nucleotide sequence ID" value="XM_060603837.1"/>
</dbReference>
<dbReference type="InterPro" id="IPR032466">
    <property type="entry name" value="Metal_Hydrolase"/>
</dbReference>
<keyword evidence="1" id="KW-0224">Dipeptidase</keyword>
<dbReference type="InterPro" id="IPR000180">
    <property type="entry name" value="Dipep_AS"/>
</dbReference>
<dbReference type="EC" id="3.4.13.19" evidence="1"/>
<dbReference type="EMBL" id="AP028219">
    <property type="protein sequence ID" value="BEI94826.1"/>
    <property type="molecule type" value="Genomic_DNA"/>
</dbReference>
<dbReference type="GO" id="GO:0006508">
    <property type="term" value="P:proteolysis"/>
    <property type="evidence" value="ECO:0007669"/>
    <property type="project" value="UniProtKB-KW"/>
</dbReference>
<keyword evidence="1" id="KW-0378">Hydrolase</keyword>
<keyword evidence="4" id="KW-1185">Reference proteome</keyword>
<dbReference type="Pfam" id="PF01244">
    <property type="entry name" value="Peptidase_M19"/>
    <property type="match status" value="1"/>
</dbReference>
<keyword evidence="2" id="KW-0472">Membrane</keyword>
<protein>
    <recommendedName>
        <fullName evidence="1">Dipeptidase</fullName>
        <ecNumber evidence="1">3.4.13.19</ecNumber>
    </recommendedName>
</protein>
<keyword evidence="1" id="KW-0482">Metalloprotease</keyword>
<keyword evidence="2" id="KW-1133">Transmembrane helix</keyword>
<name>A0AA48LAF1_9TREE</name>
<reference evidence="3" key="1">
    <citation type="journal article" date="2023" name="BMC Genomics">
        <title>Chromosome-level genome assemblies of Cutaneotrichosporon spp. (Trichosporonales, Basidiomycota) reveal imbalanced evolution between nucleotide sequences and chromosome synteny.</title>
        <authorList>
            <person name="Kobayashi Y."/>
            <person name="Kayamori A."/>
            <person name="Aoki K."/>
            <person name="Shiwa Y."/>
            <person name="Matsutani M."/>
            <person name="Fujita N."/>
            <person name="Sugita T."/>
            <person name="Iwasaki W."/>
            <person name="Tanaka N."/>
            <person name="Takashima M."/>
        </authorList>
    </citation>
    <scope>NUCLEOTIDE SEQUENCE</scope>
    <source>
        <strain evidence="3">HIS019</strain>
    </source>
</reference>
<dbReference type="CDD" id="cd01301">
    <property type="entry name" value="rDP_like"/>
    <property type="match status" value="1"/>
</dbReference>
<dbReference type="PROSITE" id="PS51365">
    <property type="entry name" value="RENAL_DIPEPTIDASE_2"/>
    <property type="match status" value="1"/>
</dbReference>
<evidence type="ECO:0000313" key="3">
    <source>
        <dbReference type="EMBL" id="BEI94826.1"/>
    </source>
</evidence>
<dbReference type="SUPFAM" id="SSF51556">
    <property type="entry name" value="Metallo-dependent hydrolases"/>
    <property type="match status" value="1"/>
</dbReference>
<comment type="catalytic activity">
    <reaction evidence="1">
        <text>an L-aminoacyl-L-amino acid + H2O = 2 an L-alpha-amino acid</text>
        <dbReference type="Rhea" id="RHEA:48940"/>
        <dbReference type="ChEBI" id="CHEBI:15377"/>
        <dbReference type="ChEBI" id="CHEBI:59869"/>
        <dbReference type="ChEBI" id="CHEBI:77460"/>
        <dbReference type="EC" id="3.4.13.19"/>
    </reaction>
</comment>
<evidence type="ECO:0000256" key="2">
    <source>
        <dbReference type="SAM" id="Phobius"/>
    </source>
</evidence>
<evidence type="ECO:0000313" key="4">
    <source>
        <dbReference type="Proteomes" id="UP001233271"/>
    </source>
</evidence>